<evidence type="ECO:0000313" key="3">
    <source>
        <dbReference type="Proteomes" id="UP000254869"/>
    </source>
</evidence>
<dbReference type="PANTHER" id="PTHR35525">
    <property type="entry name" value="BLL6575 PROTEIN"/>
    <property type="match status" value="1"/>
</dbReference>
<dbReference type="Gene3D" id="1.10.3300.10">
    <property type="entry name" value="Jann2411-like domain"/>
    <property type="match status" value="1"/>
</dbReference>
<evidence type="ECO:0000313" key="2">
    <source>
        <dbReference type="EMBL" id="RDI63100.1"/>
    </source>
</evidence>
<gene>
    <name evidence="2" type="ORF">DFR76_111117</name>
</gene>
<dbReference type="InterPro" id="IPR010852">
    <property type="entry name" value="ABATE"/>
</dbReference>
<dbReference type="AlphaFoldDB" id="A0A370HXT3"/>
<dbReference type="Proteomes" id="UP000254869">
    <property type="component" value="Unassembled WGS sequence"/>
</dbReference>
<protein>
    <submittedName>
        <fullName evidence="2">Putative RNA-binding Zn ribbon-like protein</fullName>
    </submittedName>
</protein>
<dbReference type="Pfam" id="PF11706">
    <property type="entry name" value="zf-CGNR"/>
    <property type="match status" value="1"/>
</dbReference>
<dbReference type="EMBL" id="QQBC01000011">
    <property type="protein sequence ID" value="RDI63100.1"/>
    <property type="molecule type" value="Genomic_DNA"/>
</dbReference>
<organism evidence="2 3">
    <name type="scientific">Nocardia pseudobrasiliensis</name>
    <dbReference type="NCBI Taxonomy" id="45979"/>
    <lineage>
        <taxon>Bacteria</taxon>
        <taxon>Bacillati</taxon>
        <taxon>Actinomycetota</taxon>
        <taxon>Actinomycetes</taxon>
        <taxon>Mycobacteriales</taxon>
        <taxon>Nocardiaceae</taxon>
        <taxon>Nocardia</taxon>
    </lineage>
</organism>
<accession>A0A370HXT3</accession>
<dbReference type="InterPro" id="IPR023286">
    <property type="entry name" value="ABATE_dom_sf"/>
</dbReference>
<name>A0A370HXT3_9NOCA</name>
<feature type="domain" description="Zinc finger CGNR" evidence="1">
    <location>
        <begin position="132"/>
        <end position="173"/>
    </location>
</feature>
<proteinExistence type="predicted"/>
<keyword evidence="3" id="KW-1185">Reference proteome</keyword>
<dbReference type="InterPro" id="IPR021005">
    <property type="entry name" value="Znf_CGNR"/>
</dbReference>
<dbReference type="STRING" id="1210086.GCA_001613105_05109"/>
<dbReference type="SUPFAM" id="SSF160904">
    <property type="entry name" value="Jann2411-like"/>
    <property type="match status" value="1"/>
</dbReference>
<sequence length="176" mass="19281">MPTERIGLALVATVRRRATREPIERLSDPAALRAWLAEHGLAVDGCSERDLADTRSLREAIYALAEAAAFSGAPEPAALRLVDEIAARPEPRRKLLWNNGFRIELAPLTTRDALTVIARDTVDLLTGPEGARLHQCEADTCGTVFVVPAAGRPRRWCSSASCGNRERVRAYRAARQ</sequence>
<dbReference type="PANTHER" id="PTHR35525:SF3">
    <property type="entry name" value="BLL6575 PROTEIN"/>
    <property type="match status" value="1"/>
</dbReference>
<dbReference type="Pfam" id="PF07336">
    <property type="entry name" value="ABATE"/>
    <property type="match status" value="1"/>
</dbReference>
<evidence type="ECO:0000259" key="1">
    <source>
        <dbReference type="Pfam" id="PF11706"/>
    </source>
</evidence>
<dbReference type="RefSeq" id="WP_068002453.1">
    <property type="nucleotide sequence ID" value="NZ_QQBC01000011.1"/>
</dbReference>
<comment type="caution">
    <text evidence="2">The sequence shown here is derived from an EMBL/GenBank/DDBJ whole genome shotgun (WGS) entry which is preliminary data.</text>
</comment>
<reference evidence="2 3" key="1">
    <citation type="submission" date="2018-07" db="EMBL/GenBank/DDBJ databases">
        <title>Genomic Encyclopedia of Type Strains, Phase IV (KMG-IV): sequencing the most valuable type-strain genomes for metagenomic binning, comparative biology and taxonomic classification.</title>
        <authorList>
            <person name="Goeker M."/>
        </authorList>
    </citation>
    <scope>NUCLEOTIDE SEQUENCE [LARGE SCALE GENOMIC DNA]</scope>
    <source>
        <strain evidence="2 3">DSM 44290</strain>
    </source>
</reference>